<dbReference type="STRING" id="1462993.A6V36_36070"/>
<evidence type="ECO:0000256" key="5">
    <source>
        <dbReference type="ARBA" id="ARBA00022692"/>
    </source>
</evidence>
<dbReference type="SUPFAM" id="SSF56935">
    <property type="entry name" value="Porins"/>
    <property type="match status" value="1"/>
</dbReference>
<keyword evidence="3" id="KW-0813">Transport</keyword>
<evidence type="ECO:0000256" key="9">
    <source>
        <dbReference type="ARBA" id="ARBA00023136"/>
    </source>
</evidence>
<dbReference type="Gene3D" id="2.40.160.10">
    <property type="entry name" value="Porin"/>
    <property type="match status" value="1"/>
</dbReference>
<dbReference type="InterPro" id="IPR050298">
    <property type="entry name" value="Gram-neg_bact_OMP"/>
</dbReference>
<dbReference type="InterPro" id="IPR023614">
    <property type="entry name" value="Porin_dom_sf"/>
</dbReference>
<proteinExistence type="predicted"/>
<evidence type="ECO:0000256" key="10">
    <source>
        <dbReference type="ARBA" id="ARBA00023237"/>
    </source>
</evidence>
<dbReference type="AlphaFoldDB" id="A0A1A9MZI3"/>
<comment type="subcellular location">
    <subcellularLocation>
        <location evidence="1">Cell outer membrane</location>
        <topology evidence="1">Multi-pass membrane protein</topology>
    </subcellularLocation>
</comment>
<evidence type="ECO:0000256" key="7">
    <source>
        <dbReference type="ARBA" id="ARBA00023065"/>
    </source>
</evidence>
<evidence type="ECO:0000256" key="3">
    <source>
        <dbReference type="ARBA" id="ARBA00022448"/>
    </source>
</evidence>
<dbReference type="EMBL" id="LXJZ01000202">
    <property type="protein sequence ID" value="OAJ54336.1"/>
    <property type="molecule type" value="Genomic_DNA"/>
</dbReference>
<evidence type="ECO:0000256" key="1">
    <source>
        <dbReference type="ARBA" id="ARBA00004571"/>
    </source>
</evidence>
<keyword evidence="5" id="KW-0812">Transmembrane</keyword>
<evidence type="ECO:0000313" key="15">
    <source>
        <dbReference type="Proteomes" id="UP000077961"/>
    </source>
</evidence>
<keyword evidence="10" id="KW-0998">Cell outer membrane</keyword>
<keyword evidence="6 11" id="KW-0732">Signal</keyword>
<dbReference type="GO" id="GO:0046930">
    <property type="term" value="C:pore complex"/>
    <property type="evidence" value="ECO:0007669"/>
    <property type="project" value="UniProtKB-KW"/>
</dbReference>
<organism evidence="13 16">
    <name type="scientific">Paraburkholderia ginsengiterrae</name>
    <dbReference type="NCBI Taxonomy" id="1462993"/>
    <lineage>
        <taxon>Bacteria</taxon>
        <taxon>Pseudomonadati</taxon>
        <taxon>Pseudomonadota</taxon>
        <taxon>Betaproteobacteria</taxon>
        <taxon>Burkholderiales</taxon>
        <taxon>Burkholderiaceae</taxon>
        <taxon>Paraburkholderia</taxon>
    </lineage>
</organism>
<feature type="domain" description="Porin" evidence="12">
    <location>
        <begin position="14"/>
        <end position="327"/>
    </location>
</feature>
<evidence type="ECO:0000313" key="14">
    <source>
        <dbReference type="EMBL" id="OAJ54336.1"/>
    </source>
</evidence>
<keyword evidence="8" id="KW-0626">Porin</keyword>
<evidence type="ECO:0000256" key="4">
    <source>
        <dbReference type="ARBA" id="ARBA00022452"/>
    </source>
</evidence>
<feature type="chain" id="PRO_5008393340" evidence="11">
    <location>
        <begin position="25"/>
        <end position="359"/>
    </location>
</feature>
<dbReference type="OrthoDB" id="8961834at2"/>
<sequence>MMKRLALKSALGATTLAFFGLAHAQSYVTLYGVVDGGLFYANKTLNTVTGQSGGATFAMNDSGLRSSLFGLKGTEDLGGGLKVNFNLESGISIANGGPADSNGNFFGRQAWVALDGKFGTFTAGLQFSPFFIALVESDPRYFTQFGSGLVNLIGNVGGTSAFTSNAISYNSPNIAGFVGKVLIAFGGAAGNFQAGRQYSASLTYQGAALMLNASIFDGNSGGTVQTPIPTTVAFEGRTLGAAYNFGLLTARASFINYKVAGQFNSDVFGVGVDSFVLPELDINGGIWVTSDRNHTANHSLMVALGTQYFLSKATSVYAQVGVVNNDGAMNTGLSVAPFSALHGVSGTTTGVGVGIEHTF</sequence>
<dbReference type="EMBL" id="LXKA01000357">
    <property type="protein sequence ID" value="OAJ53675.1"/>
    <property type="molecule type" value="Genomic_DNA"/>
</dbReference>
<accession>A0A1A9MZI3</accession>
<keyword evidence="15" id="KW-1185">Reference proteome</keyword>
<keyword evidence="4" id="KW-1134">Transmembrane beta strand</keyword>
<dbReference type="GO" id="GO:0009279">
    <property type="term" value="C:cell outer membrane"/>
    <property type="evidence" value="ECO:0007669"/>
    <property type="project" value="UniProtKB-SubCell"/>
</dbReference>
<dbReference type="Proteomes" id="UP000077961">
    <property type="component" value="Unassembled WGS sequence"/>
</dbReference>
<evidence type="ECO:0000256" key="6">
    <source>
        <dbReference type="ARBA" id="ARBA00022729"/>
    </source>
</evidence>
<evidence type="ECO:0000259" key="12">
    <source>
        <dbReference type="Pfam" id="PF13609"/>
    </source>
</evidence>
<comment type="subunit">
    <text evidence="2">Homotrimer.</text>
</comment>
<dbReference type="CDD" id="cd00342">
    <property type="entry name" value="gram_neg_porins"/>
    <property type="match status" value="1"/>
</dbReference>
<dbReference type="PRINTS" id="PR00182">
    <property type="entry name" value="ECOLNEIPORIN"/>
</dbReference>
<dbReference type="GO" id="GO:0034220">
    <property type="term" value="P:monoatomic ion transmembrane transport"/>
    <property type="evidence" value="ECO:0007669"/>
    <property type="project" value="InterPro"/>
</dbReference>
<name>A0A1A9MZI3_9BURK</name>
<gene>
    <name evidence="14" type="ORF">A6V36_36070</name>
    <name evidence="13" type="ORF">A6V37_35395</name>
</gene>
<keyword evidence="9" id="KW-0472">Membrane</keyword>
<reference evidence="15 16" key="1">
    <citation type="submission" date="2016-04" db="EMBL/GenBank/DDBJ databases">
        <title>Reclassification of Paraburkholderia panaciterrae (Farh et al. 2015) Dobritsa &amp; Samadpour 2016 as a later homotypic synonym of Paraburkholderia ginsengiterrae (Farh et al. 2015) Dobritsa &amp; Samadpour 2016.</title>
        <authorList>
            <person name="Dobritsa A.P."/>
            <person name="Kutumbaka K."/>
            <person name="Samadpour M."/>
        </authorList>
    </citation>
    <scope>NUCLEOTIDE SEQUENCE [LARGE SCALE GENOMIC DNA]</scope>
    <source>
        <strain evidence="13 16">DCY85</strain>
        <strain evidence="14 15">DCY85-1</strain>
    </source>
</reference>
<dbReference type="RefSeq" id="WP_064270787.1">
    <property type="nucleotide sequence ID" value="NZ_LXJZ01000202.1"/>
</dbReference>
<evidence type="ECO:0000256" key="11">
    <source>
        <dbReference type="SAM" id="SignalP"/>
    </source>
</evidence>
<dbReference type="PANTHER" id="PTHR34501:SF9">
    <property type="entry name" value="MAJOR OUTER MEMBRANE PROTEIN P.IA"/>
    <property type="match status" value="1"/>
</dbReference>
<feature type="signal peptide" evidence="11">
    <location>
        <begin position="1"/>
        <end position="24"/>
    </location>
</feature>
<dbReference type="Proteomes" id="UP000078116">
    <property type="component" value="Unassembled WGS sequence"/>
</dbReference>
<keyword evidence="7" id="KW-0406">Ion transport</keyword>
<protein>
    <submittedName>
        <fullName evidence="13">Porin</fullName>
    </submittedName>
</protein>
<dbReference type="GO" id="GO:0015288">
    <property type="term" value="F:porin activity"/>
    <property type="evidence" value="ECO:0007669"/>
    <property type="project" value="UniProtKB-KW"/>
</dbReference>
<dbReference type="Pfam" id="PF13609">
    <property type="entry name" value="Porin_4"/>
    <property type="match status" value="1"/>
</dbReference>
<evidence type="ECO:0000313" key="16">
    <source>
        <dbReference type="Proteomes" id="UP000078116"/>
    </source>
</evidence>
<dbReference type="InterPro" id="IPR002299">
    <property type="entry name" value="Porin_Neis"/>
</dbReference>
<dbReference type="PRINTS" id="PR00184">
    <property type="entry name" value="NEISSPPORIN"/>
</dbReference>
<dbReference type="PANTHER" id="PTHR34501">
    <property type="entry name" value="PROTEIN YDDL-RELATED"/>
    <property type="match status" value="1"/>
</dbReference>
<evidence type="ECO:0000256" key="2">
    <source>
        <dbReference type="ARBA" id="ARBA00011233"/>
    </source>
</evidence>
<evidence type="ECO:0000313" key="13">
    <source>
        <dbReference type="EMBL" id="OAJ53675.1"/>
    </source>
</evidence>
<evidence type="ECO:0000256" key="8">
    <source>
        <dbReference type="ARBA" id="ARBA00023114"/>
    </source>
</evidence>
<dbReference type="InterPro" id="IPR001702">
    <property type="entry name" value="Porin_Gram-ve"/>
</dbReference>
<comment type="caution">
    <text evidence="13">The sequence shown here is derived from an EMBL/GenBank/DDBJ whole genome shotgun (WGS) entry which is preliminary data.</text>
</comment>
<dbReference type="InterPro" id="IPR033900">
    <property type="entry name" value="Gram_neg_porin_domain"/>
</dbReference>